<accession>A0A291BBG1</accession>
<name>A0A291BBG1_9GAMM</name>
<dbReference type="EMBL" id="CP020663">
    <property type="protein sequence ID" value="ATF10324.1"/>
    <property type="molecule type" value="Genomic_DNA"/>
</dbReference>
<dbReference type="KEGG" id="elux:BTN50_1907"/>
<reference evidence="2" key="1">
    <citation type="submission" date="2017-04" db="EMBL/GenBank/DDBJ databases">
        <title>Genome evolution of the luminous symbionts of deep sea anglerfish.</title>
        <authorList>
            <person name="Hendry T.A."/>
        </authorList>
    </citation>
    <scope>NUCLEOTIDE SEQUENCE [LARGE SCALE GENOMIC DNA]</scope>
</reference>
<dbReference type="AlphaFoldDB" id="A0A291BBG1"/>
<evidence type="ECO:0000313" key="1">
    <source>
        <dbReference type="EMBL" id="ATF10324.1"/>
    </source>
</evidence>
<proteinExistence type="predicted"/>
<gene>
    <name evidence="1" type="ORF">BTN50_1907</name>
</gene>
<evidence type="ECO:0000313" key="2">
    <source>
        <dbReference type="Proteomes" id="UP000218160"/>
    </source>
</evidence>
<protein>
    <submittedName>
        <fullName evidence="1">Uncharacterized protein</fullName>
    </submittedName>
</protein>
<organism evidence="1 2">
    <name type="scientific">Candidatus Enterovibrio altilux</name>
    <dbReference type="NCBI Taxonomy" id="1927128"/>
    <lineage>
        <taxon>Bacteria</taxon>
        <taxon>Pseudomonadati</taxon>
        <taxon>Pseudomonadota</taxon>
        <taxon>Gammaproteobacteria</taxon>
        <taxon>Vibrionales</taxon>
        <taxon>Vibrionaceae</taxon>
        <taxon>Enterovibrio</taxon>
    </lineage>
</organism>
<sequence>MRIFNCITKIYKDSWILFSNLLTSRCYAFTIDALASELK</sequence>
<dbReference type="Proteomes" id="UP000218160">
    <property type="component" value="Chromosome 2"/>
</dbReference>
<keyword evidence="2" id="KW-1185">Reference proteome</keyword>